<dbReference type="PANTHER" id="PTHR15549:SF33">
    <property type="entry name" value="MEMBRANE PROTEIN WSC4, PUTATIVE (AFU_ORTHOLOGUE AFUA_5G09020)-RELATED"/>
    <property type="match status" value="1"/>
</dbReference>
<feature type="region of interest" description="Disordered" evidence="5">
    <location>
        <begin position="305"/>
        <end position="391"/>
    </location>
</feature>
<feature type="compositionally biased region" description="Low complexity" evidence="5">
    <location>
        <begin position="343"/>
        <end position="356"/>
    </location>
</feature>
<comment type="caution">
    <text evidence="7">The sequence shown here is derived from an EMBL/GenBank/DDBJ whole genome shotgun (WGS) entry which is preliminary data.</text>
</comment>
<dbReference type="CDD" id="cd12087">
    <property type="entry name" value="TM_EGFR-like"/>
    <property type="match status" value="1"/>
</dbReference>
<dbReference type="Pfam" id="PF03229">
    <property type="entry name" value="Alpha_GJ"/>
    <property type="match status" value="1"/>
</dbReference>
<reference evidence="7" key="1">
    <citation type="submission" date="2022-11" db="EMBL/GenBank/DDBJ databases">
        <title>Genome Sequence of Cubamyces cubensis.</title>
        <authorList>
            <person name="Buettner E."/>
        </authorList>
    </citation>
    <scope>NUCLEOTIDE SEQUENCE</scope>
    <source>
        <strain evidence="7">MPL-01</strain>
    </source>
</reference>
<evidence type="ECO:0000256" key="5">
    <source>
        <dbReference type="SAM" id="MobiDB-lite"/>
    </source>
</evidence>
<dbReference type="AlphaFoldDB" id="A0AAD7TPP1"/>
<dbReference type="InterPro" id="IPR051694">
    <property type="entry name" value="Immunoregulatory_rcpt-like"/>
</dbReference>
<gene>
    <name evidence="7" type="ORF">ONZ51_g8352</name>
</gene>
<dbReference type="EMBL" id="JAPEVG010000250">
    <property type="protein sequence ID" value="KAJ8472684.1"/>
    <property type="molecule type" value="Genomic_DNA"/>
</dbReference>
<name>A0AAD7TPP1_9APHY</name>
<dbReference type="PANTHER" id="PTHR15549">
    <property type="entry name" value="PAIRED IMMUNOGLOBULIN-LIKE TYPE 2 RECEPTOR"/>
    <property type="match status" value="1"/>
</dbReference>
<accession>A0AAD7TPP1</accession>
<dbReference type="Proteomes" id="UP001215151">
    <property type="component" value="Unassembled WGS sequence"/>
</dbReference>
<evidence type="ECO:0000256" key="3">
    <source>
        <dbReference type="ARBA" id="ARBA00022989"/>
    </source>
</evidence>
<keyword evidence="2 6" id="KW-0812">Transmembrane</keyword>
<evidence type="ECO:0000256" key="4">
    <source>
        <dbReference type="ARBA" id="ARBA00023136"/>
    </source>
</evidence>
<dbReference type="InterPro" id="IPR004913">
    <property type="entry name" value="Herpes_gJ"/>
</dbReference>
<dbReference type="Gene3D" id="2.60.120.260">
    <property type="entry name" value="Galactose-binding domain-like"/>
    <property type="match status" value="1"/>
</dbReference>
<dbReference type="GO" id="GO:0071944">
    <property type="term" value="C:cell periphery"/>
    <property type="evidence" value="ECO:0007669"/>
    <property type="project" value="UniProtKB-ARBA"/>
</dbReference>
<keyword evidence="3 6" id="KW-1133">Transmembrane helix</keyword>
<proteinExistence type="predicted"/>
<evidence type="ECO:0000256" key="2">
    <source>
        <dbReference type="ARBA" id="ARBA00022692"/>
    </source>
</evidence>
<feature type="region of interest" description="Disordered" evidence="5">
    <location>
        <begin position="195"/>
        <end position="218"/>
    </location>
</feature>
<evidence type="ECO:0000313" key="8">
    <source>
        <dbReference type="Proteomes" id="UP001215151"/>
    </source>
</evidence>
<protein>
    <submittedName>
        <fullName evidence="7">Uncharacterized protein</fullName>
    </submittedName>
</protein>
<feature type="transmembrane region" description="Helical" evidence="6">
    <location>
        <begin position="224"/>
        <end position="246"/>
    </location>
</feature>
<comment type="subcellular location">
    <subcellularLocation>
        <location evidence="1">Membrane</location>
        <topology evidence="1">Single-pass membrane protein</topology>
    </subcellularLocation>
</comment>
<evidence type="ECO:0000256" key="6">
    <source>
        <dbReference type="SAM" id="Phobius"/>
    </source>
</evidence>
<keyword evidence="8" id="KW-1185">Reference proteome</keyword>
<sequence length="391" mass="41096">MHLVIFRVHTRTLIFALRNGNGQGQYERASASGPAGPRVQADDFDPNIVYSGPWQAFHDQTYGYNGTRHVATRTGLSANFKFNGSCLIVEGIVGSGGSVPMPPTTFILDGHFTQMNTSVTIGEPFSKAPQYASAVLYIATTISEGPHELIITNLDGNDDTPLILDRFVYTPLPQTSNASSSSVASTSSHTSASASAASSSTVPHSTSPASSPTISSSSHSKTPAIIGGVVAAVCILLLAALGYIAWRRRHTRFLFRKDKNGEDVVSDIRPFAAWRGDAPQAQTHARATQEPGDTVAAVVGNASQPAVAHKEKQPFTPQPNPSAQLASGSAHGGDPPPPPPSEPSSSALQQAAPPVAYGHAGAATGPQQDWLPPIEDFYDSKVQAPPPEYTP</sequence>
<keyword evidence="4 6" id="KW-0472">Membrane</keyword>
<organism evidence="7 8">
    <name type="scientific">Trametes cubensis</name>
    <dbReference type="NCBI Taxonomy" id="1111947"/>
    <lineage>
        <taxon>Eukaryota</taxon>
        <taxon>Fungi</taxon>
        <taxon>Dikarya</taxon>
        <taxon>Basidiomycota</taxon>
        <taxon>Agaricomycotina</taxon>
        <taxon>Agaricomycetes</taxon>
        <taxon>Polyporales</taxon>
        <taxon>Polyporaceae</taxon>
        <taxon>Trametes</taxon>
    </lineage>
</organism>
<evidence type="ECO:0000313" key="7">
    <source>
        <dbReference type="EMBL" id="KAJ8472684.1"/>
    </source>
</evidence>
<evidence type="ECO:0000256" key="1">
    <source>
        <dbReference type="ARBA" id="ARBA00004167"/>
    </source>
</evidence>
<dbReference type="GO" id="GO:0016020">
    <property type="term" value="C:membrane"/>
    <property type="evidence" value="ECO:0007669"/>
    <property type="project" value="UniProtKB-SubCell"/>
</dbReference>